<gene>
    <name evidence="7" type="ORF">ACFOET_12390</name>
</gene>
<sequence length="230" mass="23947">MITNRKIALFGLSVATSAMLLGSCSTIQSMSGTQKGAATGAVAGGALGAIIGNKAGNTAVGVLAGAAIGGVAGGLIGKKMDKQAAEIERTVAGAEVIKADEGIIVKFDSGILFDFDKTDVKPDARANIKNLVASLNENPDTDILVIGHTDNTGTDKYNQGLSERRAKTVRDYAVSQGLASRRIKTEGRSFHEPIADNSTESGRAQNRRVEIVIVANDKMKQEAMREAGES</sequence>
<dbReference type="SUPFAM" id="SSF103088">
    <property type="entry name" value="OmpA-like"/>
    <property type="match status" value="1"/>
</dbReference>
<dbReference type="InterPro" id="IPR006665">
    <property type="entry name" value="OmpA-like"/>
</dbReference>
<evidence type="ECO:0000259" key="6">
    <source>
        <dbReference type="PROSITE" id="PS51123"/>
    </source>
</evidence>
<name>A0ABV7JK99_9SPHI</name>
<dbReference type="InterPro" id="IPR006664">
    <property type="entry name" value="OMP_bac"/>
</dbReference>
<accession>A0ABV7JK99</accession>
<organism evidence="7 8">
    <name type="scientific">Parapedobacter deserti</name>
    <dbReference type="NCBI Taxonomy" id="1912957"/>
    <lineage>
        <taxon>Bacteria</taxon>
        <taxon>Pseudomonadati</taxon>
        <taxon>Bacteroidota</taxon>
        <taxon>Sphingobacteriia</taxon>
        <taxon>Sphingobacteriales</taxon>
        <taxon>Sphingobacteriaceae</taxon>
        <taxon>Parapedobacter</taxon>
    </lineage>
</organism>
<dbReference type="PROSITE" id="PS51257">
    <property type="entry name" value="PROKAR_LIPOPROTEIN"/>
    <property type="match status" value="1"/>
</dbReference>
<protein>
    <submittedName>
        <fullName evidence="7">OmpA family protein</fullName>
    </submittedName>
</protein>
<keyword evidence="3" id="KW-0998">Cell outer membrane</keyword>
<dbReference type="InterPro" id="IPR039567">
    <property type="entry name" value="Gly-zipper"/>
</dbReference>
<dbReference type="PANTHER" id="PTHR30329:SF21">
    <property type="entry name" value="LIPOPROTEIN YIAD-RELATED"/>
    <property type="match status" value="1"/>
</dbReference>
<keyword evidence="5" id="KW-0732">Signal</keyword>
<dbReference type="InterPro" id="IPR050330">
    <property type="entry name" value="Bact_OuterMem_StrucFunc"/>
</dbReference>
<dbReference type="InterPro" id="IPR036737">
    <property type="entry name" value="OmpA-like_sf"/>
</dbReference>
<feature type="chain" id="PRO_5046712679" evidence="5">
    <location>
        <begin position="21"/>
        <end position="230"/>
    </location>
</feature>
<dbReference type="Proteomes" id="UP001595526">
    <property type="component" value="Unassembled WGS sequence"/>
</dbReference>
<reference evidence="8" key="1">
    <citation type="journal article" date="2019" name="Int. J. Syst. Evol. Microbiol.">
        <title>The Global Catalogue of Microorganisms (GCM) 10K type strain sequencing project: providing services to taxonomists for standard genome sequencing and annotation.</title>
        <authorList>
            <consortium name="The Broad Institute Genomics Platform"/>
            <consortium name="The Broad Institute Genome Sequencing Center for Infectious Disease"/>
            <person name="Wu L."/>
            <person name="Ma J."/>
        </authorList>
    </citation>
    <scope>NUCLEOTIDE SEQUENCE [LARGE SCALE GENOMIC DNA]</scope>
    <source>
        <strain evidence="8">KCTC 52416</strain>
    </source>
</reference>
<comment type="subcellular location">
    <subcellularLocation>
        <location evidence="1">Cell outer membrane</location>
    </subcellularLocation>
</comment>
<dbReference type="Gene3D" id="3.30.1330.60">
    <property type="entry name" value="OmpA-like domain"/>
    <property type="match status" value="1"/>
</dbReference>
<keyword evidence="8" id="KW-1185">Reference proteome</keyword>
<evidence type="ECO:0000313" key="8">
    <source>
        <dbReference type="Proteomes" id="UP001595526"/>
    </source>
</evidence>
<evidence type="ECO:0000256" key="2">
    <source>
        <dbReference type="ARBA" id="ARBA00023136"/>
    </source>
</evidence>
<evidence type="ECO:0000256" key="3">
    <source>
        <dbReference type="ARBA" id="ARBA00023237"/>
    </source>
</evidence>
<comment type="caution">
    <text evidence="7">The sequence shown here is derived from an EMBL/GenBank/DDBJ whole genome shotgun (WGS) entry which is preliminary data.</text>
</comment>
<evidence type="ECO:0000256" key="1">
    <source>
        <dbReference type="ARBA" id="ARBA00004442"/>
    </source>
</evidence>
<feature type="domain" description="OmpA-like" evidence="6">
    <location>
        <begin position="100"/>
        <end position="217"/>
    </location>
</feature>
<dbReference type="PROSITE" id="PS51123">
    <property type="entry name" value="OMPA_2"/>
    <property type="match status" value="1"/>
</dbReference>
<evidence type="ECO:0000256" key="5">
    <source>
        <dbReference type="SAM" id="SignalP"/>
    </source>
</evidence>
<dbReference type="Pfam" id="PF13488">
    <property type="entry name" value="Gly-zipper_Omp"/>
    <property type="match status" value="1"/>
</dbReference>
<dbReference type="Pfam" id="PF00691">
    <property type="entry name" value="OmpA"/>
    <property type="match status" value="1"/>
</dbReference>
<dbReference type="CDD" id="cd07185">
    <property type="entry name" value="OmpA_C-like"/>
    <property type="match status" value="1"/>
</dbReference>
<evidence type="ECO:0000313" key="7">
    <source>
        <dbReference type="EMBL" id="MFC3198414.1"/>
    </source>
</evidence>
<evidence type="ECO:0000256" key="4">
    <source>
        <dbReference type="PROSITE-ProRule" id="PRU00473"/>
    </source>
</evidence>
<feature type="signal peptide" evidence="5">
    <location>
        <begin position="1"/>
        <end position="20"/>
    </location>
</feature>
<dbReference type="PANTHER" id="PTHR30329">
    <property type="entry name" value="STATOR ELEMENT OF FLAGELLAR MOTOR COMPLEX"/>
    <property type="match status" value="1"/>
</dbReference>
<dbReference type="RefSeq" id="WP_379023046.1">
    <property type="nucleotide sequence ID" value="NZ_JBHRTA010000037.1"/>
</dbReference>
<dbReference type="EMBL" id="JBHRTA010000037">
    <property type="protein sequence ID" value="MFC3198414.1"/>
    <property type="molecule type" value="Genomic_DNA"/>
</dbReference>
<proteinExistence type="predicted"/>
<keyword evidence="2 4" id="KW-0472">Membrane</keyword>
<dbReference type="PRINTS" id="PR01021">
    <property type="entry name" value="OMPADOMAIN"/>
</dbReference>